<organism evidence="1 2">
    <name type="scientific">Paramecium octaurelia</name>
    <dbReference type="NCBI Taxonomy" id="43137"/>
    <lineage>
        <taxon>Eukaryota</taxon>
        <taxon>Sar</taxon>
        <taxon>Alveolata</taxon>
        <taxon>Ciliophora</taxon>
        <taxon>Intramacronucleata</taxon>
        <taxon>Oligohymenophorea</taxon>
        <taxon>Peniculida</taxon>
        <taxon>Parameciidae</taxon>
        <taxon>Paramecium</taxon>
    </lineage>
</organism>
<evidence type="ECO:0000313" key="1">
    <source>
        <dbReference type="EMBL" id="CAD8210331.1"/>
    </source>
</evidence>
<gene>
    <name evidence="1" type="ORF">POCTA_138.1.T1500115</name>
</gene>
<comment type="caution">
    <text evidence="1">The sequence shown here is derived from an EMBL/GenBank/DDBJ whole genome shotgun (WGS) entry which is preliminary data.</text>
</comment>
<dbReference type="Proteomes" id="UP000683925">
    <property type="component" value="Unassembled WGS sequence"/>
</dbReference>
<dbReference type="AlphaFoldDB" id="A0A8S1Y9U8"/>
<sequence>MGKFNVGDKKKQTGEYDWKQLTESQYYRLIWTRV</sequence>
<evidence type="ECO:0000313" key="2">
    <source>
        <dbReference type="Proteomes" id="UP000683925"/>
    </source>
</evidence>
<dbReference type="EMBL" id="CAJJDP010000152">
    <property type="protein sequence ID" value="CAD8210331.1"/>
    <property type="molecule type" value="Genomic_DNA"/>
</dbReference>
<accession>A0A8S1Y9U8</accession>
<proteinExistence type="predicted"/>
<name>A0A8S1Y9U8_PAROT</name>
<protein>
    <submittedName>
        <fullName evidence="1">Uncharacterized protein</fullName>
    </submittedName>
</protein>
<reference evidence="1" key="1">
    <citation type="submission" date="2021-01" db="EMBL/GenBank/DDBJ databases">
        <authorList>
            <consortium name="Genoscope - CEA"/>
            <person name="William W."/>
        </authorList>
    </citation>
    <scope>NUCLEOTIDE SEQUENCE</scope>
</reference>
<keyword evidence="2" id="KW-1185">Reference proteome</keyword>